<evidence type="ECO:0000313" key="3">
    <source>
        <dbReference type="Proteomes" id="UP001221142"/>
    </source>
</evidence>
<accession>A0AAD7BIY7</accession>
<evidence type="ECO:0000313" key="2">
    <source>
        <dbReference type="EMBL" id="KAJ7622389.1"/>
    </source>
</evidence>
<reference evidence="2" key="1">
    <citation type="submission" date="2023-03" db="EMBL/GenBank/DDBJ databases">
        <title>Massive genome expansion in bonnet fungi (Mycena s.s.) driven by repeated elements and novel gene families across ecological guilds.</title>
        <authorList>
            <consortium name="Lawrence Berkeley National Laboratory"/>
            <person name="Harder C.B."/>
            <person name="Miyauchi S."/>
            <person name="Viragh M."/>
            <person name="Kuo A."/>
            <person name="Thoen E."/>
            <person name="Andreopoulos B."/>
            <person name="Lu D."/>
            <person name="Skrede I."/>
            <person name="Drula E."/>
            <person name="Henrissat B."/>
            <person name="Morin E."/>
            <person name="Kohler A."/>
            <person name="Barry K."/>
            <person name="LaButti K."/>
            <person name="Morin E."/>
            <person name="Salamov A."/>
            <person name="Lipzen A."/>
            <person name="Mereny Z."/>
            <person name="Hegedus B."/>
            <person name="Baldrian P."/>
            <person name="Stursova M."/>
            <person name="Weitz H."/>
            <person name="Taylor A."/>
            <person name="Grigoriev I.V."/>
            <person name="Nagy L.G."/>
            <person name="Martin F."/>
            <person name="Kauserud H."/>
        </authorList>
    </citation>
    <scope>NUCLEOTIDE SEQUENCE</scope>
    <source>
        <strain evidence="2">9284</strain>
    </source>
</reference>
<protein>
    <submittedName>
        <fullName evidence="2">Uncharacterized protein</fullName>
    </submittedName>
</protein>
<comment type="caution">
    <text evidence="2">The sequence shown here is derived from an EMBL/GenBank/DDBJ whole genome shotgun (WGS) entry which is preliminary data.</text>
</comment>
<gene>
    <name evidence="2" type="ORF">FB45DRAFT_1006323</name>
</gene>
<evidence type="ECO:0000256" key="1">
    <source>
        <dbReference type="SAM" id="MobiDB-lite"/>
    </source>
</evidence>
<name>A0AAD7BIY7_9AGAR</name>
<feature type="region of interest" description="Disordered" evidence="1">
    <location>
        <begin position="29"/>
        <end position="132"/>
    </location>
</feature>
<dbReference type="EMBL" id="JARKIF010000015">
    <property type="protein sequence ID" value="KAJ7622389.1"/>
    <property type="molecule type" value="Genomic_DNA"/>
</dbReference>
<feature type="compositionally biased region" description="Basic and acidic residues" evidence="1">
    <location>
        <begin position="114"/>
        <end position="132"/>
    </location>
</feature>
<proteinExistence type="predicted"/>
<dbReference type="Proteomes" id="UP001221142">
    <property type="component" value="Unassembled WGS sequence"/>
</dbReference>
<dbReference type="AlphaFoldDB" id="A0AAD7BIY7"/>
<sequence length="158" mass="16791">MPPPRPTQLVYPLRHLLVVGLQLPGTSNLRKMRGGSGAAAQKRSGWQLHTSTRCGVEEGRGEEGSAVGPRKTRRKSVNQRIAPRKTGQNPAHPDTHAPGINPRQAASAGSASNTRDRSASPSYVRERDGRVTERVMVHSAAIRRHGQGLGSGSGLVAG</sequence>
<keyword evidence="3" id="KW-1185">Reference proteome</keyword>
<organism evidence="2 3">
    <name type="scientific">Roridomyces roridus</name>
    <dbReference type="NCBI Taxonomy" id="1738132"/>
    <lineage>
        <taxon>Eukaryota</taxon>
        <taxon>Fungi</taxon>
        <taxon>Dikarya</taxon>
        <taxon>Basidiomycota</taxon>
        <taxon>Agaricomycotina</taxon>
        <taxon>Agaricomycetes</taxon>
        <taxon>Agaricomycetidae</taxon>
        <taxon>Agaricales</taxon>
        <taxon>Marasmiineae</taxon>
        <taxon>Mycenaceae</taxon>
        <taxon>Roridomyces</taxon>
    </lineage>
</organism>